<dbReference type="PANTHER" id="PTHR45453">
    <property type="entry name" value="PHOSPHATE REGULON SENSOR PROTEIN PHOR"/>
    <property type="match status" value="1"/>
</dbReference>
<keyword evidence="4" id="KW-0597">Phosphoprotein</keyword>
<evidence type="ECO:0000256" key="6">
    <source>
        <dbReference type="ARBA" id="ARBA00022777"/>
    </source>
</evidence>
<dbReference type="EC" id="2.7.13.3" evidence="3"/>
<dbReference type="InterPro" id="IPR005467">
    <property type="entry name" value="His_kinase_dom"/>
</dbReference>
<reference evidence="9 10" key="1">
    <citation type="submission" date="2014-08" db="EMBL/GenBank/DDBJ databases">
        <title>Genome sequence of Tetragenococcus muriaticus.</title>
        <authorList>
            <person name="Chuea-nongthon C."/>
            <person name="Rodtong S."/>
            <person name="Yongsawatdigul J."/>
            <person name="Steele J.L."/>
            <person name="Liu X.-y."/>
            <person name="Speers J."/>
            <person name="Glasner J.D."/>
            <person name="Neeno-Eckwall E.C."/>
        </authorList>
    </citation>
    <scope>NUCLEOTIDE SEQUENCE [LARGE SCALE GENOMIC DNA]</scope>
    <source>
        <strain evidence="9 10">PMC-11-5</strain>
    </source>
</reference>
<dbReference type="GO" id="GO:0005886">
    <property type="term" value="C:plasma membrane"/>
    <property type="evidence" value="ECO:0007669"/>
    <property type="project" value="TreeGrafter"/>
</dbReference>
<dbReference type="PRINTS" id="PR00344">
    <property type="entry name" value="BCTRLSENSOR"/>
</dbReference>
<dbReference type="SUPFAM" id="SSF55874">
    <property type="entry name" value="ATPase domain of HSP90 chaperone/DNA topoisomerase II/histidine kinase"/>
    <property type="match status" value="1"/>
</dbReference>
<comment type="catalytic activity">
    <reaction evidence="1">
        <text>ATP + protein L-histidine = ADP + protein N-phospho-L-histidine.</text>
        <dbReference type="EC" id="2.7.13.3"/>
    </reaction>
</comment>
<dbReference type="InterPro" id="IPR004358">
    <property type="entry name" value="Sig_transdc_His_kin-like_C"/>
</dbReference>
<gene>
    <name evidence="9" type="ORF">TMUPMC115_1073</name>
</gene>
<evidence type="ECO:0000256" key="5">
    <source>
        <dbReference type="ARBA" id="ARBA00022679"/>
    </source>
</evidence>
<dbReference type="PATRIC" id="fig|1302649.3.peg.1075"/>
<dbReference type="InterPro" id="IPR003594">
    <property type="entry name" value="HATPase_dom"/>
</dbReference>
<dbReference type="PROSITE" id="PS50109">
    <property type="entry name" value="HIS_KIN"/>
    <property type="match status" value="1"/>
</dbReference>
<evidence type="ECO:0000313" key="9">
    <source>
        <dbReference type="EMBL" id="KFN92205.1"/>
    </source>
</evidence>
<evidence type="ECO:0000256" key="7">
    <source>
        <dbReference type="ARBA" id="ARBA00023012"/>
    </source>
</evidence>
<organism evidence="9 10">
    <name type="scientific">Tetragenococcus muriaticus PMC-11-5</name>
    <dbReference type="NCBI Taxonomy" id="1302649"/>
    <lineage>
        <taxon>Bacteria</taxon>
        <taxon>Bacillati</taxon>
        <taxon>Bacillota</taxon>
        <taxon>Bacilli</taxon>
        <taxon>Lactobacillales</taxon>
        <taxon>Enterococcaceae</taxon>
        <taxon>Tetragenococcus</taxon>
    </lineage>
</organism>
<comment type="caution">
    <text evidence="9">The sequence shown here is derived from an EMBL/GenBank/DDBJ whole genome shotgun (WGS) entry which is preliminary data.</text>
</comment>
<keyword evidence="6 9" id="KW-0418">Kinase</keyword>
<evidence type="ECO:0000256" key="1">
    <source>
        <dbReference type="ARBA" id="ARBA00000085"/>
    </source>
</evidence>
<keyword evidence="5" id="KW-0808">Transferase</keyword>
<evidence type="ECO:0000256" key="2">
    <source>
        <dbReference type="ARBA" id="ARBA00004370"/>
    </source>
</evidence>
<evidence type="ECO:0000259" key="8">
    <source>
        <dbReference type="PROSITE" id="PS50109"/>
    </source>
</evidence>
<dbReference type="EMBL" id="JPVU01000107">
    <property type="protein sequence ID" value="KFN92205.1"/>
    <property type="molecule type" value="Genomic_DNA"/>
</dbReference>
<sequence>MKKRKIFERLYRVDPSRSSDINGSGIGLSIVKTLVTKYEGKIQVKDNTPKGTIFAITFPKK</sequence>
<feature type="domain" description="Histidine kinase" evidence="8">
    <location>
        <begin position="1"/>
        <end position="61"/>
    </location>
</feature>
<dbReference type="InterPro" id="IPR050351">
    <property type="entry name" value="BphY/WalK/GraS-like"/>
</dbReference>
<dbReference type="Gene3D" id="3.30.565.10">
    <property type="entry name" value="Histidine kinase-like ATPase, C-terminal domain"/>
    <property type="match status" value="1"/>
</dbReference>
<protein>
    <recommendedName>
        <fullName evidence="3">histidine kinase</fullName>
        <ecNumber evidence="3">2.7.13.3</ecNumber>
    </recommendedName>
</protein>
<dbReference type="GO" id="GO:0016036">
    <property type="term" value="P:cellular response to phosphate starvation"/>
    <property type="evidence" value="ECO:0007669"/>
    <property type="project" value="TreeGrafter"/>
</dbReference>
<accession>A0A091C692</accession>
<comment type="subcellular location">
    <subcellularLocation>
        <location evidence="2">Membrane</location>
    </subcellularLocation>
</comment>
<evidence type="ECO:0000256" key="3">
    <source>
        <dbReference type="ARBA" id="ARBA00012438"/>
    </source>
</evidence>
<dbReference type="Proteomes" id="UP000029380">
    <property type="component" value="Unassembled WGS sequence"/>
</dbReference>
<evidence type="ECO:0000256" key="4">
    <source>
        <dbReference type="ARBA" id="ARBA00022553"/>
    </source>
</evidence>
<dbReference type="GO" id="GO:0000155">
    <property type="term" value="F:phosphorelay sensor kinase activity"/>
    <property type="evidence" value="ECO:0007669"/>
    <property type="project" value="TreeGrafter"/>
</dbReference>
<evidence type="ECO:0000313" key="10">
    <source>
        <dbReference type="Proteomes" id="UP000029380"/>
    </source>
</evidence>
<proteinExistence type="predicted"/>
<name>A0A091C692_9ENTE</name>
<dbReference type="InterPro" id="IPR036890">
    <property type="entry name" value="HATPase_C_sf"/>
</dbReference>
<dbReference type="PANTHER" id="PTHR45453:SF1">
    <property type="entry name" value="PHOSPHATE REGULON SENSOR PROTEIN PHOR"/>
    <property type="match status" value="1"/>
</dbReference>
<dbReference type="AlphaFoldDB" id="A0A091C692"/>
<keyword evidence="7" id="KW-0902">Two-component regulatory system</keyword>
<dbReference type="Pfam" id="PF02518">
    <property type="entry name" value="HATPase_c"/>
    <property type="match status" value="1"/>
</dbReference>
<dbReference type="GO" id="GO:0004721">
    <property type="term" value="F:phosphoprotein phosphatase activity"/>
    <property type="evidence" value="ECO:0007669"/>
    <property type="project" value="TreeGrafter"/>
</dbReference>